<evidence type="ECO:0000256" key="7">
    <source>
        <dbReference type="ARBA" id="ARBA00023212"/>
    </source>
</evidence>
<evidence type="ECO:0000256" key="6">
    <source>
        <dbReference type="ARBA" id="ARBA00023054"/>
    </source>
</evidence>
<dbReference type="PANTHER" id="PTHR14885">
    <property type="entry name" value="CILIA- AND FLAGELLA-ASSOCIATED PROTEIN 43-RELATED"/>
    <property type="match status" value="1"/>
</dbReference>
<dbReference type="Gene3D" id="2.130.10.10">
    <property type="entry name" value="YVTN repeat-like/Quinoprotein amine dehydrogenase"/>
    <property type="match status" value="2"/>
</dbReference>
<evidence type="ECO:0000256" key="3">
    <source>
        <dbReference type="ARBA" id="ARBA00022490"/>
    </source>
</evidence>
<dbReference type="SUPFAM" id="SSF50998">
    <property type="entry name" value="Quinoprotein alcohol dehydrogenase-like"/>
    <property type="match status" value="1"/>
</dbReference>
<dbReference type="InterPro" id="IPR011047">
    <property type="entry name" value="Quinoprotein_ADH-like_sf"/>
</dbReference>
<dbReference type="InterPro" id="IPR001680">
    <property type="entry name" value="WD40_rpt"/>
</dbReference>
<evidence type="ECO:0000256" key="5">
    <source>
        <dbReference type="ARBA" id="ARBA00022737"/>
    </source>
</evidence>
<keyword evidence="4" id="KW-0853">WD repeat</keyword>
<feature type="coiled-coil region" evidence="9">
    <location>
        <begin position="1416"/>
        <end position="1443"/>
    </location>
</feature>
<keyword evidence="6 9" id="KW-0175">Coiled coil</keyword>
<name>A0A1A7ZB40_NOTFU</name>
<protein>
    <submittedName>
        <fullName evidence="11">WD repeat domain 96</fullName>
    </submittedName>
</protein>
<feature type="coiled-coil region" evidence="9">
    <location>
        <begin position="761"/>
        <end position="821"/>
    </location>
</feature>
<gene>
    <name evidence="11" type="primary">WDR96</name>
</gene>
<feature type="coiled-coil region" evidence="9">
    <location>
        <begin position="1194"/>
        <end position="1228"/>
    </location>
</feature>
<keyword evidence="7" id="KW-0206">Cytoskeleton</keyword>
<dbReference type="InterPro" id="IPR015943">
    <property type="entry name" value="WD40/YVTN_repeat-like_dom_sf"/>
</dbReference>
<reference evidence="11" key="1">
    <citation type="submission" date="2016-05" db="EMBL/GenBank/DDBJ databases">
        <authorList>
            <person name="Lavstsen T."/>
            <person name="Jespersen J.S."/>
        </authorList>
    </citation>
    <scope>NUCLEOTIDE SEQUENCE</scope>
    <source>
        <tissue evidence="11">Brain</tissue>
    </source>
</reference>
<proteinExistence type="predicted"/>
<evidence type="ECO:0000256" key="9">
    <source>
        <dbReference type="SAM" id="Coils"/>
    </source>
</evidence>
<keyword evidence="8" id="KW-0966">Cell projection</keyword>
<dbReference type="EMBL" id="HADY01000840">
    <property type="protein sequence ID" value="SBP39325.1"/>
    <property type="molecule type" value="Transcribed_RNA"/>
</dbReference>
<comment type="subcellular location">
    <subcellularLocation>
        <location evidence="1">Cell projection</location>
        <location evidence="1">Cilium</location>
    </subcellularLocation>
    <subcellularLocation>
        <location evidence="2">Cytoplasm</location>
        <location evidence="2">Cytoskeleton</location>
    </subcellularLocation>
</comment>
<accession>A0A1A7ZB40</accession>
<organism evidence="11">
    <name type="scientific">Nothobranchius furzeri</name>
    <name type="common">Turquoise killifish</name>
    <dbReference type="NCBI Taxonomy" id="105023"/>
    <lineage>
        <taxon>Eukaryota</taxon>
        <taxon>Metazoa</taxon>
        <taxon>Chordata</taxon>
        <taxon>Craniata</taxon>
        <taxon>Vertebrata</taxon>
        <taxon>Euteleostomi</taxon>
        <taxon>Actinopterygii</taxon>
        <taxon>Neopterygii</taxon>
        <taxon>Teleostei</taxon>
        <taxon>Neoteleostei</taxon>
        <taxon>Acanthomorphata</taxon>
        <taxon>Ovalentaria</taxon>
        <taxon>Atherinomorphae</taxon>
        <taxon>Cyprinodontiformes</taxon>
        <taxon>Nothobranchiidae</taxon>
        <taxon>Nothobranchius</taxon>
    </lineage>
</organism>
<evidence type="ECO:0000256" key="1">
    <source>
        <dbReference type="ARBA" id="ARBA00004138"/>
    </source>
</evidence>
<dbReference type="GO" id="GO:0007288">
    <property type="term" value="P:sperm axoneme assembly"/>
    <property type="evidence" value="ECO:0007669"/>
    <property type="project" value="TreeGrafter"/>
</dbReference>
<dbReference type="PANTHER" id="PTHR14885:SF1">
    <property type="entry name" value="CILIA- AND FLAGELLA-ASSOCIATED PROTEIN 43"/>
    <property type="match status" value="1"/>
</dbReference>
<dbReference type="Pfam" id="PF25828">
    <property type="entry name" value="CC_Cfap43"/>
    <property type="match status" value="1"/>
</dbReference>
<dbReference type="GO" id="GO:0005930">
    <property type="term" value="C:axoneme"/>
    <property type="evidence" value="ECO:0007669"/>
    <property type="project" value="TreeGrafter"/>
</dbReference>
<reference evidence="11" key="2">
    <citation type="submission" date="2016-06" db="EMBL/GenBank/DDBJ databases">
        <title>The genome of a short-lived fish provides insights into sex chromosome evolution and the genetic control of aging.</title>
        <authorList>
            <person name="Reichwald K."/>
            <person name="Felder M."/>
            <person name="Petzold A."/>
            <person name="Koch P."/>
            <person name="Groth M."/>
            <person name="Platzer M."/>
        </authorList>
    </citation>
    <scope>NUCLEOTIDE SEQUENCE</scope>
    <source>
        <tissue evidence="11">Brain</tissue>
    </source>
</reference>
<keyword evidence="3" id="KW-0963">Cytoplasm</keyword>
<evidence type="ECO:0000256" key="2">
    <source>
        <dbReference type="ARBA" id="ARBA00004245"/>
    </source>
</evidence>
<evidence type="ECO:0000256" key="4">
    <source>
        <dbReference type="ARBA" id="ARBA00022574"/>
    </source>
</evidence>
<dbReference type="SMART" id="SM00320">
    <property type="entry name" value="WD40"/>
    <property type="match status" value="7"/>
</dbReference>
<keyword evidence="5" id="KW-0677">Repeat</keyword>
<feature type="coiled-coil region" evidence="9">
    <location>
        <begin position="1092"/>
        <end position="1144"/>
    </location>
</feature>
<evidence type="ECO:0000313" key="11">
    <source>
        <dbReference type="EMBL" id="SBP39325.1"/>
    </source>
</evidence>
<evidence type="ECO:0000256" key="8">
    <source>
        <dbReference type="ARBA" id="ARBA00023273"/>
    </source>
</evidence>
<sequence>MDEIGSLEIKWIQGFTDKNLKFVDNSTVCYSSGNHICFLNLETKVRDVFQSPGRGVAALTASSKSRIFAFSEQKLSPSVFVYSFPEQQLKNELKGEAQLDYTSLTLSDLGPYLGSCSSFPDHTITVWNWEAAEVICTQSQAGQDVISLMFNPLDWLHLCALGTRTLTVWTIDKGVSLTSLKPRVIELPVTDGSSTEKLQASHTEPNSRVPVTPAAVCWPTASELYVGCEEGLLLCVDLKSYSVSILFNPTSADASPELRKFNFRMLIWTENGVIAAGKEKVVHRLQIKRNQTSITQTWQLERPVTNALLSPDTETLLLSSNTGQIYLLNPSRSNQSVKVLDVPTGNFLAASLLHTDRNTCVSLTENGLLQLWSSDGTLLGSLPLQVEVTGLSCCPIAYYAAAGTASGSVLFVDLNMEEKPRLVHQVHLFHTAVAHVIFDQEGHYLLISGSDSHLYVINAKPSASFTVVGYIVISGCILLLSTQCFGNADKVDVLALCSDQEGKPEDGSLLTVFSLPVEDITDCADRHGCLSPQMLRLSKYKVPLPLTSCALGVGEVLAYCQRNKSLQRFQLPEVTDDPFSQQVVQIKPVQEVKHYPRGPASILLSPNCLWLASLGRDGFLHISETASMEQYTDLLCHSHRLGGGRSVFFSRDSLTLLTTGFNDGSLVCTDFRIRDVEDEKVKNAALCNDTIAHTLKIVFKGENPILINLPELGPLSPGDREQSSESEVSGGPSLDVAIKDASHSTLTWLERRRETIIKEDNEQYSEAKEHLRKNVRELYDTFQKMHRENESIPPEQFCLDVKEQRRLQDVVEQEIEKVRADIEQGIAEKCYLYDVLKRESWEPWMVKRRALKAFLSDQVIWNYPVEGRTQKELEDLRWVQNIRKFEEAAFTLHSEQKSSSAQEQQDDSHKLQTTALTESTAAHLGFSNPHVYDHLSLLTADQRVNQVILLQDLIYHIKMSFNSEFEALHSQKELELKRVRSENNQMREWMLDLDLDQELWEPEQTDSEWPERLLTVDQSEIKAEKYLPPECLEKKGRRKLEEEKHLAAKSDTKERALREMMDGVIEKQKKDIFKVEICQPEFVLTKPDADWTEEEKQRYKEHEEKIRETNQQKEKYRQSLEAEIKQLQESNQNAARKFDEALVKLFKKKFLFTAAIYQEELRVYYLMDSLFTEDQMRNQEQELKLQHERTLAHKNECCEEVNRYQREVERLREESEHLVKTNQAFEKDFKKEFKDVSHHLVDVLYKLFKHRPRVQQMRAQTENREPLPSPVQMQTAMEELDAPGNMPKGLKPSVWRRFCQMRRKKVETELKIKTTISTLAEMQAVIVKRKDKEKAFQGELEKLSEALKSLHKERNKHPLNGAVLVRLKQGQVVSPFNRTADSTGTDFILCHRSVRDSKRHTITDLATAKIASTERLQSIREQIVQLEWEHRVLNKTAEDLKDNKKDIKMFRLSKEQKEMNFCSKEEREHRMSEQIASLEKTLAKKTLQQSAQQMFKKIALLKKKAEEKAKNSLSLEQQIPDLQATLAELVNDKGTAADENAERNACYQETVQRSNLESLAREQAEELQFLWEEVEHLRRRNFPCFDLPKHY</sequence>
<feature type="region of interest" description="Disordered" evidence="10">
    <location>
        <begin position="712"/>
        <end position="734"/>
    </location>
</feature>
<evidence type="ECO:0000256" key="10">
    <source>
        <dbReference type="SAM" id="MobiDB-lite"/>
    </source>
</evidence>